<accession>A0ABX1CLK6</accession>
<evidence type="ECO:0000259" key="2">
    <source>
        <dbReference type="Pfam" id="PF05299"/>
    </source>
</evidence>
<dbReference type="Gene3D" id="2.60.40.3650">
    <property type="match status" value="1"/>
</dbReference>
<name>A0ABX1CLK6_9SPHN</name>
<dbReference type="PIRSF" id="PIRSF016493">
    <property type="entry name" value="Glycyl_aminpptds"/>
    <property type="match status" value="1"/>
</dbReference>
<dbReference type="Pfam" id="PF17899">
    <property type="entry name" value="Peptidase_M61_N"/>
    <property type="match status" value="1"/>
</dbReference>
<dbReference type="Pfam" id="PF05299">
    <property type="entry name" value="Peptidase_M61"/>
    <property type="match status" value="1"/>
</dbReference>
<dbReference type="SUPFAM" id="SSF50156">
    <property type="entry name" value="PDZ domain-like"/>
    <property type="match status" value="1"/>
</dbReference>
<keyword evidence="5" id="KW-1185">Reference proteome</keyword>
<dbReference type="InterPro" id="IPR007963">
    <property type="entry name" value="Peptidase_M61_catalytic"/>
</dbReference>
<dbReference type="InterPro" id="IPR024191">
    <property type="entry name" value="Peptidase_M61"/>
</dbReference>
<dbReference type="InterPro" id="IPR040756">
    <property type="entry name" value="Peptidase_M61_N"/>
</dbReference>
<dbReference type="Proteomes" id="UP000732399">
    <property type="component" value="Unassembled WGS sequence"/>
</dbReference>
<gene>
    <name evidence="4" type="ORF">HBH26_09705</name>
</gene>
<feature type="chain" id="PRO_5046403608" evidence="1">
    <location>
        <begin position="18"/>
        <end position="598"/>
    </location>
</feature>
<feature type="domain" description="Peptidase M61 N-terminal" evidence="3">
    <location>
        <begin position="27"/>
        <end position="189"/>
    </location>
</feature>
<organism evidence="4 5">
    <name type="scientific">Sphingomonas corticis</name>
    <dbReference type="NCBI Taxonomy" id="2722791"/>
    <lineage>
        <taxon>Bacteria</taxon>
        <taxon>Pseudomonadati</taxon>
        <taxon>Pseudomonadota</taxon>
        <taxon>Alphaproteobacteria</taxon>
        <taxon>Sphingomonadales</taxon>
        <taxon>Sphingomonadaceae</taxon>
        <taxon>Sphingomonas</taxon>
    </lineage>
</organism>
<dbReference type="Gene3D" id="2.30.42.10">
    <property type="match status" value="1"/>
</dbReference>
<feature type="domain" description="Peptidase M61 catalytic" evidence="2">
    <location>
        <begin position="278"/>
        <end position="395"/>
    </location>
</feature>
<proteinExistence type="predicted"/>
<dbReference type="Gene3D" id="1.10.390.10">
    <property type="entry name" value="Neutral Protease Domain 2"/>
    <property type="match status" value="1"/>
</dbReference>
<dbReference type="RefSeq" id="WP_168134397.1">
    <property type="nucleotide sequence ID" value="NZ_JAAVJH010000005.1"/>
</dbReference>
<evidence type="ECO:0000259" key="3">
    <source>
        <dbReference type="Pfam" id="PF17899"/>
    </source>
</evidence>
<protein>
    <submittedName>
        <fullName evidence="4">M61 family metallopeptidase</fullName>
    </submittedName>
</protein>
<keyword evidence="1" id="KW-0732">Signal</keyword>
<dbReference type="EMBL" id="JAAVJH010000005">
    <property type="protein sequence ID" value="NJR78861.1"/>
    <property type="molecule type" value="Genomic_DNA"/>
</dbReference>
<comment type="caution">
    <text evidence="4">The sequence shown here is derived from an EMBL/GenBank/DDBJ whole genome shotgun (WGS) entry which is preliminary data.</text>
</comment>
<evidence type="ECO:0000313" key="5">
    <source>
        <dbReference type="Proteomes" id="UP000732399"/>
    </source>
</evidence>
<feature type="signal peptide" evidence="1">
    <location>
        <begin position="1"/>
        <end position="17"/>
    </location>
</feature>
<evidence type="ECO:0000313" key="4">
    <source>
        <dbReference type="EMBL" id="NJR78861.1"/>
    </source>
</evidence>
<dbReference type="SUPFAM" id="SSF55486">
    <property type="entry name" value="Metalloproteases ('zincins'), catalytic domain"/>
    <property type="match status" value="1"/>
</dbReference>
<dbReference type="InterPro" id="IPR036034">
    <property type="entry name" value="PDZ_sf"/>
</dbReference>
<dbReference type="InterPro" id="IPR027268">
    <property type="entry name" value="Peptidase_M4/M1_CTD_sf"/>
</dbReference>
<evidence type="ECO:0000256" key="1">
    <source>
        <dbReference type="SAM" id="SignalP"/>
    </source>
</evidence>
<reference evidence="4 5" key="1">
    <citation type="submission" date="2020-03" db="EMBL/GenBank/DDBJ databases">
        <authorList>
            <person name="Wang L."/>
            <person name="He N."/>
            <person name="Li Y."/>
            <person name="Fang Y."/>
            <person name="Zhang F."/>
        </authorList>
    </citation>
    <scope>NUCLEOTIDE SEQUENCE [LARGE SCALE GENOMIC DNA]</scope>
    <source>
        <strain evidence="4 5">36D10-4-7</strain>
    </source>
</reference>
<sequence>MRFALLAAMLLAGTAQAQTAAPPPVDYFVRLDDAVHHRARITATWRDLPAGPVRVRMARSSPGRYAIHEFAKNVYDVAATDGAGRPVALSRTDPYGWTIPSHDGTVAVTYTLFGDLADGTYAQIDASHAHLNAPATFLFAEGQDARPARVRFTGQDPSWKVATQLKPEADGSWSAPSFQYLMDSPIEVSAHRLRQWALPGAGGTIRIAFHADVTDAEADAFAAKARRIVAAQVALFGEPARYDFGTYTFLADYLPWVSGDGMEHRNSTVISGSGKPSLSTLSHEFFHSWNVERLRPRELEPFDFTRANPTPSLWFAEGFTNYYGPLAIRRSGVGTLDEWVTGTSRTLDHVLNSSARAHGGPQEMSLRAPFADAAVSIDPAAPHVFLSYYPYGQIIALALDLTLRERFKGVTLDDLMRHLWQSHGRTERPYSNDDLRLALGAVTKDQAFADAFFADTIAASRLPDLVPLLAQAGLVLRRAAPQAGWIGETGFEDSADGPRVAAYPAPGTPLYRAGLDKGDRILAVDGGPAGSAGALAARVAALAPGGTIRLRFAGRGAEREATVTATASPQWELVTLEATGAKPSLRQRRFRAAWLGEP</sequence>